<gene>
    <name evidence="1" type="ORF">FD28_GL000427</name>
</gene>
<evidence type="ECO:0008006" key="3">
    <source>
        <dbReference type="Google" id="ProtNLM"/>
    </source>
</evidence>
<reference evidence="1 2" key="1">
    <citation type="journal article" date="2015" name="Genome Announc.">
        <title>Expanding the biotechnology potential of lactobacilli through comparative genomics of 213 strains and associated genera.</title>
        <authorList>
            <person name="Sun Z."/>
            <person name="Harris H.M."/>
            <person name="McCann A."/>
            <person name="Guo C."/>
            <person name="Argimon S."/>
            <person name="Zhang W."/>
            <person name="Yang X."/>
            <person name="Jeffery I.B."/>
            <person name="Cooney J.C."/>
            <person name="Kagawa T.F."/>
            <person name="Liu W."/>
            <person name="Song Y."/>
            <person name="Salvetti E."/>
            <person name="Wrobel A."/>
            <person name="Rasinkangas P."/>
            <person name="Parkhill J."/>
            <person name="Rea M.C."/>
            <person name="O'Sullivan O."/>
            <person name="Ritari J."/>
            <person name="Douillard F.P."/>
            <person name="Paul Ross R."/>
            <person name="Yang R."/>
            <person name="Briner A.E."/>
            <person name="Felis G.E."/>
            <person name="de Vos W.M."/>
            <person name="Barrangou R."/>
            <person name="Klaenhammer T.R."/>
            <person name="Caufield P.W."/>
            <person name="Cui Y."/>
            <person name="Zhang H."/>
            <person name="O'Toole P.W."/>
        </authorList>
    </citation>
    <scope>NUCLEOTIDE SEQUENCE [LARGE SCALE GENOMIC DNA]</scope>
    <source>
        <strain evidence="1 2">DSM 16381</strain>
    </source>
</reference>
<keyword evidence="2" id="KW-1185">Reference proteome</keyword>
<comment type="caution">
    <text evidence="1">The sequence shown here is derived from an EMBL/GenBank/DDBJ whole genome shotgun (WGS) entry which is preliminary data.</text>
</comment>
<dbReference type="EMBL" id="AZFS01000059">
    <property type="protein sequence ID" value="KRL94281.1"/>
    <property type="molecule type" value="Genomic_DNA"/>
</dbReference>
<dbReference type="Proteomes" id="UP000051580">
    <property type="component" value="Unassembled WGS sequence"/>
</dbReference>
<dbReference type="SUPFAM" id="SSF81301">
    <property type="entry name" value="Nucleotidyltransferase"/>
    <property type="match status" value="1"/>
</dbReference>
<dbReference type="STRING" id="1423753.FD28_GL000427"/>
<proteinExistence type="predicted"/>
<dbReference type="PATRIC" id="fig|1423753.3.peg.444"/>
<organism evidence="1 2">
    <name type="scientific">Levilactobacillus hammesii DSM 16381</name>
    <dbReference type="NCBI Taxonomy" id="1423753"/>
    <lineage>
        <taxon>Bacteria</taxon>
        <taxon>Bacillati</taxon>
        <taxon>Bacillota</taxon>
        <taxon>Bacilli</taxon>
        <taxon>Lactobacillales</taxon>
        <taxon>Lactobacillaceae</taxon>
        <taxon>Levilactobacillus</taxon>
    </lineage>
</organism>
<dbReference type="RefSeq" id="WP_057733951.1">
    <property type="nucleotide sequence ID" value="NZ_AZFS01000059.1"/>
</dbReference>
<evidence type="ECO:0000313" key="1">
    <source>
        <dbReference type="EMBL" id="KRL94281.1"/>
    </source>
</evidence>
<sequence length="195" mass="23227">MVNLEVIEGLAIALKNMYDAFSNQLYSQNIDLNQLKSLKRVKLTTDDPVWNRVSAMIDSYMTGLSELGNEKLTQLQTVFDFQYRIKLQTTILLKIKVNMDKHLYVAKVLNDFFGARVVLTGIEGQQYQLDQLLQNLKRQGILSRYYTRSDGQYRATHCYFQTDNRYFPWELQIWDTLREKQNQLEHIRHEKERHR</sequence>
<name>A0A0R1UM46_9LACO</name>
<protein>
    <recommendedName>
        <fullName evidence="3">RelA/SpoT domain-containing protein</fullName>
    </recommendedName>
</protein>
<dbReference type="AlphaFoldDB" id="A0A0R1UM46"/>
<dbReference type="InterPro" id="IPR043519">
    <property type="entry name" value="NT_sf"/>
</dbReference>
<accession>A0A0R1UM46</accession>
<dbReference type="OrthoDB" id="2225292at2"/>
<evidence type="ECO:0000313" key="2">
    <source>
        <dbReference type="Proteomes" id="UP000051580"/>
    </source>
</evidence>
<dbReference type="Gene3D" id="3.30.460.10">
    <property type="entry name" value="Beta Polymerase, domain 2"/>
    <property type="match status" value="1"/>
</dbReference>